<dbReference type="InterPro" id="IPR001387">
    <property type="entry name" value="Cro/C1-type_HTH"/>
</dbReference>
<evidence type="ECO:0000256" key="6">
    <source>
        <dbReference type="SAM" id="Phobius"/>
    </source>
</evidence>
<evidence type="ECO:0000313" key="8">
    <source>
        <dbReference type="EMBL" id="AKP50203.1"/>
    </source>
</evidence>
<evidence type="ECO:0000256" key="1">
    <source>
        <dbReference type="ARBA" id="ARBA00004141"/>
    </source>
</evidence>
<evidence type="ECO:0000259" key="7">
    <source>
        <dbReference type="PROSITE" id="PS50943"/>
    </source>
</evidence>
<dbReference type="Gene3D" id="1.10.260.40">
    <property type="entry name" value="lambda repressor-like DNA-binding domains"/>
    <property type="match status" value="1"/>
</dbReference>
<feature type="transmembrane region" description="Helical" evidence="6">
    <location>
        <begin position="132"/>
        <end position="151"/>
    </location>
</feature>
<feature type="transmembrane region" description="Helical" evidence="6">
    <location>
        <begin position="91"/>
        <end position="112"/>
    </location>
</feature>
<sequence length="222" mass="25090">MGVIGEIICETRKAKGLTQEELAEMSKVNLRTIQRIENKESDPRGKTLSLICEALELNIEEVLNSEKHHNENRIKSDLVYGYKLAPKGIRLLANLTEFFIFFVILIGPNVLYKMLTKNMDPNVGAFVKVEHLAFFSLLIGGVLYPVFSGNLGHKIFNLKVICAESGADYKKASEGAIREFLKYASSILLIPIIWLLWDNKNQNLYDKLTKTFVVEIDQKLGA</sequence>
<dbReference type="CDD" id="cd00093">
    <property type="entry name" value="HTH_XRE"/>
    <property type="match status" value="1"/>
</dbReference>
<dbReference type="KEGG" id="camu:CA2015_0741"/>
<dbReference type="Pfam" id="PF01381">
    <property type="entry name" value="HTH_3"/>
    <property type="match status" value="1"/>
</dbReference>
<keyword evidence="4" id="KW-0238">DNA-binding</keyword>
<dbReference type="AlphaFoldDB" id="A0A0H4PBM5"/>
<dbReference type="PANTHER" id="PTHR46558:SF11">
    <property type="entry name" value="HTH-TYPE TRANSCRIPTIONAL REGULATOR XRE"/>
    <property type="match status" value="1"/>
</dbReference>
<dbReference type="Pfam" id="PF06271">
    <property type="entry name" value="RDD"/>
    <property type="match status" value="1"/>
</dbReference>
<organism evidence="8 9">
    <name type="scientific">Cyclobacterium amurskyense</name>
    <dbReference type="NCBI Taxonomy" id="320787"/>
    <lineage>
        <taxon>Bacteria</taxon>
        <taxon>Pseudomonadati</taxon>
        <taxon>Bacteroidota</taxon>
        <taxon>Cytophagia</taxon>
        <taxon>Cytophagales</taxon>
        <taxon>Cyclobacteriaceae</taxon>
        <taxon>Cyclobacterium</taxon>
    </lineage>
</organism>
<dbReference type="RefSeq" id="WP_205749800.1">
    <property type="nucleotide sequence ID" value="NZ_CP012040.1"/>
</dbReference>
<gene>
    <name evidence="8" type="ORF">CA2015_0741</name>
</gene>
<proteinExistence type="predicted"/>
<comment type="subcellular location">
    <subcellularLocation>
        <location evidence="1">Membrane</location>
        <topology evidence="1">Multi-pass membrane protein</topology>
    </subcellularLocation>
</comment>
<keyword evidence="3 6" id="KW-1133">Transmembrane helix</keyword>
<evidence type="ECO:0000313" key="9">
    <source>
        <dbReference type="Proteomes" id="UP000036520"/>
    </source>
</evidence>
<reference evidence="8 9" key="1">
    <citation type="submission" date="2015-07" db="EMBL/GenBank/DDBJ databases">
        <authorList>
            <person name="Kim K.M."/>
        </authorList>
    </citation>
    <scope>NUCLEOTIDE SEQUENCE [LARGE SCALE GENOMIC DNA]</scope>
    <source>
        <strain evidence="8 9">KCTC 12363</strain>
    </source>
</reference>
<evidence type="ECO:0000256" key="2">
    <source>
        <dbReference type="ARBA" id="ARBA00022692"/>
    </source>
</evidence>
<evidence type="ECO:0000256" key="5">
    <source>
        <dbReference type="ARBA" id="ARBA00023136"/>
    </source>
</evidence>
<dbReference type="PANTHER" id="PTHR46558">
    <property type="entry name" value="TRACRIPTIONAL REGULATORY PROTEIN-RELATED-RELATED"/>
    <property type="match status" value="1"/>
</dbReference>
<dbReference type="SUPFAM" id="SSF47413">
    <property type="entry name" value="lambda repressor-like DNA-binding domains"/>
    <property type="match status" value="1"/>
</dbReference>
<dbReference type="GO" id="GO:0003677">
    <property type="term" value="F:DNA binding"/>
    <property type="evidence" value="ECO:0007669"/>
    <property type="project" value="UniProtKB-KW"/>
</dbReference>
<feature type="domain" description="HTH cro/C1-type" evidence="7">
    <location>
        <begin position="12"/>
        <end position="62"/>
    </location>
</feature>
<dbReference type="PROSITE" id="PS50943">
    <property type="entry name" value="HTH_CROC1"/>
    <property type="match status" value="1"/>
</dbReference>
<feature type="transmembrane region" description="Helical" evidence="6">
    <location>
        <begin position="180"/>
        <end position="197"/>
    </location>
</feature>
<dbReference type="EMBL" id="CP012040">
    <property type="protein sequence ID" value="AKP50203.1"/>
    <property type="molecule type" value="Genomic_DNA"/>
</dbReference>
<keyword evidence="2 6" id="KW-0812">Transmembrane</keyword>
<dbReference type="STRING" id="320787.CA2015_0741"/>
<keyword evidence="5 6" id="KW-0472">Membrane</keyword>
<protein>
    <submittedName>
        <fullName evidence="8">Helix-turn-helix domain-containing protein</fullName>
    </submittedName>
</protein>
<keyword evidence="9" id="KW-1185">Reference proteome</keyword>
<dbReference type="InterPro" id="IPR010982">
    <property type="entry name" value="Lambda_DNA-bd_dom_sf"/>
</dbReference>
<dbReference type="Proteomes" id="UP000036520">
    <property type="component" value="Chromosome"/>
</dbReference>
<name>A0A0H4PBM5_9BACT</name>
<evidence type="ECO:0000256" key="3">
    <source>
        <dbReference type="ARBA" id="ARBA00022989"/>
    </source>
</evidence>
<dbReference type="SMART" id="SM00530">
    <property type="entry name" value="HTH_XRE"/>
    <property type="match status" value="1"/>
</dbReference>
<accession>A0A0H4PBM5</accession>
<dbReference type="GO" id="GO:0016020">
    <property type="term" value="C:membrane"/>
    <property type="evidence" value="ECO:0007669"/>
    <property type="project" value="UniProtKB-SubCell"/>
</dbReference>
<evidence type="ECO:0000256" key="4">
    <source>
        <dbReference type="ARBA" id="ARBA00023125"/>
    </source>
</evidence>
<dbReference type="InterPro" id="IPR010432">
    <property type="entry name" value="RDD"/>
</dbReference>